<protein>
    <recommendedName>
        <fullName evidence="5">Fatty acid desaturase domain-containing protein</fullName>
    </recommendedName>
</protein>
<feature type="transmembrane region" description="Helical" evidence="1">
    <location>
        <begin position="115"/>
        <end position="134"/>
    </location>
</feature>
<dbReference type="KEGG" id="mlr:MELLADRAFT_111311"/>
<evidence type="ECO:0000256" key="2">
    <source>
        <dbReference type="SAM" id="SignalP"/>
    </source>
</evidence>
<dbReference type="InterPro" id="IPR012171">
    <property type="entry name" value="Fatty_acid_desaturase"/>
</dbReference>
<dbReference type="VEuPathDB" id="FungiDB:MELLADRAFT_111311"/>
<keyword evidence="4" id="KW-1185">Reference proteome</keyword>
<evidence type="ECO:0000313" key="4">
    <source>
        <dbReference type="Proteomes" id="UP000001072"/>
    </source>
</evidence>
<dbReference type="EMBL" id="GL883141">
    <property type="protein sequence ID" value="EGG01083.1"/>
    <property type="molecule type" value="Genomic_DNA"/>
</dbReference>
<name>F4S2Q9_MELLP</name>
<dbReference type="OrthoDB" id="1461976at2759"/>
<keyword evidence="2" id="KW-0732">Signal</keyword>
<proteinExistence type="predicted"/>
<evidence type="ECO:0000256" key="1">
    <source>
        <dbReference type="SAM" id="Phobius"/>
    </source>
</evidence>
<feature type="chain" id="PRO_5003315728" description="Fatty acid desaturase domain-containing protein" evidence="2">
    <location>
        <begin position="21"/>
        <end position="139"/>
    </location>
</feature>
<keyword evidence="1" id="KW-0472">Membrane</keyword>
<dbReference type="GO" id="GO:0016491">
    <property type="term" value="F:oxidoreductase activity"/>
    <property type="evidence" value="ECO:0007669"/>
    <property type="project" value="InterPro"/>
</dbReference>
<evidence type="ECO:0000313" key="3">
    <source>
        <dbReference type="EMBL" id="EGG01083.1"/>
    </source>
</evidence>
<gene>
    <name evidence="3" type="ORF">MELLADRAFT_111311</name>
</gene>
<keyword evidence="1" id="KW-1133">Transmembrane helix</keyword>
<reference evidence="4" key="1">
    <citation type="journal article" date="2011" name="Proc. Natl. Acad. Sci. U.S.A.">
        <title>Obligate biotrophy features unraveled by the genomic analysis of rust fungi.</title>
        <authorList>
            <person name="Duplessis S."/>
            <person name="Cuomo C.A."/>
            <person name="Lin Y.-C."/>
            <person name="Aerts A."/>
            <person name="Tisserant E."/>
            <person name="Veneault-Fourrey C."/>
            <person name="Joly D.L."/>
            <person name="Hacquard S."/>
            <person name="Amselem J."/>
            <person name="Cantarel B.L."/>
            <person name="Chiu R."/>
            <person name="Coutinho P.M."/>
            <person name="Feau N."/>
            <person name="Field M."/>
            <person name="Frey P."/>
            <person name="Gelhaye E."/>
            <person name="Goldberg J."/>
            <person name="Grabherr M.G."/>
            <person name="Kodira C.D."/>
            <person name="Kohler A."/>
            <person name="Kuees U."/>
            <person name="Lindquist E.A."/>
            <person name="Lucas S.M."/>
            <person name="Mago R."/>
            <person name="Mauceli E."/>
            <person name="Morin E."/>
            <person name="Murat C."/>
            <person name="Pangilinan J.L."/>
            <person name="Park R."/>
            <person name="Pearson M."/>
            <person name="Quesneville H."/>
            <person name="Rouhier N."/>
            <person name="Sakthikumar S."/>
            <person name="Salamov A.A."/>
            <person name="Schmutz J."/>
            <person name="Selles B."/>
            <person name="Shapiro H."/>
            <person name="Tanguay P."/>
            <person name="Tuskan G.A."/>
            <person name="Henrissat B."/>
            <person name="Van de Peer Y."/>
            <person name="Rouze P."/>
            <person name="Ellis J.G."/>
            <person name="Dodds P.N."/>
            <person name="Schein J.E."/>
            <person name="Zhong S."/>
            <person name="Hamelin R.C."/>
            <person name="Grigoriev I.V."/>
            <person name="Szabo L.J."/>
            <person name="Martin F."/>
        </authorList>
    </citation>
    <scope>NUCLEOTIDE SEQUENCE [LARGE SCALE GENOMIC DNA]</scope>
    <source>
        <strain evidence="4">98AG31 / pathotype 3-4-7</strain>
    </source>
</reference>
<feature type="signal peptide" evidence="2">
    <location>
        <begin position="1"/>
        <end position="20"/>
    </location>
</feature>
<dbReference type="Proteomes" id="UP000001072">
    <property type="component" value="Unassembled WGS sequence"/>
</dbReference>
<dbReference type="GeneID" id="18924347"/>
<evidence type="ECO:0008006" key="5">
    <source>
        <dbReference type="Google" id="ProtNLM"/>
    </source>
</evidence>
<dbReference type="InParanoid" id="F4S2Q9"/>
<accession>F4S2Q9</accession>
<keyword evidence="1" id="KW-0812">Transmembrane</keyword>
<dbReference type="PANTHER" id="PTHR32100">
    <property type="entry name" value="OMEGA-6 FATTY ACID DESATURASE, CHLOROPLASTIC"/>
    <property type="match status" value="1"/>
</dbReference>
<sequence length="139" mass="15761">MVAKARLLGITLLGLSDGLAKTHVAHHLFPKIPHYHAWEAPYPLKAKLGPHCQLIDENYWVSFWKGFSHCCFVEDEGDLLFYKNAKGQALVRMKESYGSPSDSEYEVDQAKSIQIIIYLSAFYLSAHVISFSLAKSMHF</sequence>
<dbReference type="AlphaFoldDB" id="F4S2Q9"/>
<dbReference type="HOGENOM" id="CLU_1845547_0_0_1"/>
<organism evidence="4">
    <name type="scientific">Melampsora larici-populina (strain 98AG31 / pathotype 3-4-7)</name>
    <name type="common">Poplar leaf rust fungus</name>
    <dbReference type="NCBI Taxonomy" id="747676"/>
    <lineage>
        <taxon>Eukaryota</taxon>
        <taxon>Fungi</taxon>
        <taxon>Dikarya</taxon>
        <taxon>Basidiomycota</taxon>
        <taxon>Pucciniomycotina</taxon>
        <taxon>Pucciniomycetes</taxon>
        <taxon>Pucciniales</taxon>
        <taxon>Melampsoraceae</taxon>
        <taxon>Melampsora</taxon>
    </lineage>
</organism>
<dbReference type="RefSeq" id="XP_007415683.1">
    <property type="nucleotide sequence ID" value="XM_007415621.1"/>
</dbReference>